<evidence type="ECO:0000256" key="1">
    <source>
        <dbReference type="ARBA" id="ARBA00022692"/>
    </source>
</evidence>
<feature type="transmembrane region" description="Helical" evidence="7">
    <location>
        <begin position="84"/>
        <end position="106"/>
    </location>
</feature>
<sequence>MSDEYDVVQGDSSSNTSTTGSFENVSASGVADPSVAAKATNGDITDEKSTDMEQEEVEPTPEWLKSDEELLQTSAHTRSAITNLIRFSAAMFVLPLLTMFTTYHYVFRDYFDLPPDQAMLYAGLCGVAVVILIMIVFVIIAYREEQADEKKNLSLRKSQ</sequence>
<dbReference type="EMBL" id="WIXE01010398">
    <property type="protein sequence ID" value="KAK5977600.1"/>
    <property type="molecule type" value="Genomic_DNA"/>
</dbReference>
<dbReference type="GO" id="GO:0031410">
    <property type="term" value="C:cytoplasmic vesicle"/>
    <property type="evidence" value="ECO:0007669"/>
    <property type="project" value="UniProtKB-KW"/>
</dbReference>
<feature type="region of interest" description="Disordered" evidence="6">
    <location>
        <begin position="1"/>
        <end position="65"/>
    </location>
</feature>
<keyword evidence="3 7" id="KW-1133">Transmembrane helix</keyword>
<reference evidence="8 10" key="1">
    <citation type="submission" date="2019-10" db="EMBL/GenBank/DDBJ databases">
        <title>Assembly and Annotation for the nematode Trichostrongylus colubriformis.</title>
        <authorList>
            <person name="Martin J."/>
        </authorList>
    </citation>
    <scope>NUCLEOTIDE SEQUENCE [LARGE SCALE GENOMIC DNA]</scope>
    <source>
        <strain evidence="8">G859</strain>
        <tissue evidence="8">Whole worm</tissue>
    </source>
</reference>
<dbReference type="GO" id="GO:0005789">
    <property type="term" value="C:endoplasmic reticulum membrane"/>
    <property type="evidence" value="ECO:0007669"/>
    <property type="project" value="TreeGrafter"/>
</dbReference>
<evidence type="ECO:0000256" key="6">
    <source>
        <dbReference type="SAM" id="MobiDB-lite"/>
    </source>
</evidence>
<dbReference type="Proteomes" id="UP001331761">
    <property type="component" value="Unassembled WGS sequence"/>
</dbReference>
<accession>A0AAN8FIQ8</accession>
<evidence type="ECO:0000256" key="5">
    <source>
        <dbReference type="ARBA" id="ARBA00023329"/>
    </source>
</evidence>
<name>A0AAN8FIQ8_TRICO</name>
<dbReference type="EMBL" id="WIXE01003591">
    <property type="protein sequence ID" value="KAK5983801.1"/>
    <property type="molecule type" value="Genomic_DNA"/>
</dbReference>
<evidence type="ECO:0000256" key="2">
    <source>
        <dbReference type="ARBA" id="ARBA00022824"/>
    </source>
</evidence>
<evidence type="ECO:0000256" key="7">
    <source>
        <dbReference type="SAM" id="Phobius"/>
    </source>
</evidence>
<keyword evidence="10" id="KW-1185">Reference proteome</keyword>
<gene>
    <name evidence="8" type="ORF">GCK32_005839</name>
    <name evidence="9" type="ORF">GCK32_017037</name>
</gene>
<evidence type="ECO:0000256" key="4">
    <source>
        <dbReference type="ARBA" id="ARBA00023136"/>
    </source>
</evidence>
<comment type="caution">
    <text evidence="8">The sequence shown here is derived from an EMBL/GenBank/DDBJ whole genome shotgun (WGS) entry which is preliminary data.</text>
</comment>
<feature type="transmembrane region" description="Helical" evidence="7">
    <location>
        <begin position="118"/>
        <end position="142"/>
    </location>
</feature>
<keyword evidence="2" id="KW-0256">Endoplasmic reticulum</keyword>
<feature type="compositionally biased region" description="Low complexity" evidence="6">
    <location>
        <begin position="12"/>
        <end position="21"/>
    </location>
</feature>
<dbReference type="PANTHER" id="PTHR31792">
    <property type="entry name" value="VACUOLAR ATPASE ASSEMBLY INTEGRAL MEMBRANE PROTEIN VMA21"/>
    <property type="match status" value="1"/>
</dbReference>
<dbReference type="AlphaFoldDB" id="A0AAN8FIQ8"/>
<evidence type="ECO:0000256" key="3">
    <source>
        <dbReference type="ARBA" id="ARBA00022989"/>
    </source>
</evidence>
<keyword evidence="4 7" id="KW-0472">Membrane</keyword>
<organism evidence="8 10">
    <name type="scientific">Trichostrongylus colubriformis</name>
    <name type="common">Black scour worm</name>
    <dbReference type="NCBI Taxonomy" id="6319"/>
    <lineage>
        <taxon>Eukaryota</taxon>
        <taxon>Metazoa</taxon>
        <taxon>Ecdysozoa</taxon>
        <taxon>Nematoda</taxon>
        <taxon>Chromadorea</taxon>
        <taxon>Rhabditida</taxon>
        <taxon>Rhabditina</taxon>
        <taxon>Rhabditomorpha</taxon>
        <taxon>Strongyloidea</taxon>
        <taxon>Trichostrongylidae</taxon>
        <taxon>Trichostrongylus</taxon>
    </lineage>
</organism>
<dbReference type="Pfam" id="PF09446">
    <property type="entry name" value="VMA21"/>
    <property type="match status" value="1"/>
</dbReference>
<evidence type="ECO:0000313" key="10">
    <source>
        <dbReference type="Proteomes" id="UP001331761"/>
    </source>
</evidence>
<dbReference type="PANTHER" id="PTHR31792:SF3">
    <property type="entry name" value="VACUOLAR ATPASE ASSEMBLY INTEGRAL MEMBRANE PROTEIN VMA21"/>
    <property type="match status" value="1"/>
</dbReference>
<keyword evidence="5" id="KW-0968">Cytoplasmic vesicle</keyword>
<dbReference type="InterPro" id="IPR019013">
    <property type="entry name" value="Vma21"/>
</dbReference>
<evidence type="ECO:0000313" key="8">
    <source>
        <dbReference type="EMBL" id="KAK5977600.1"/>
    </source>
</evidence>
<keyword evidence="1 7" id="KW-0812">Transmembrane</keyword>
<dbReference type="GO" id="GO:0070072">
    <property type="term" value="P:vacuolar proton-transporting V-type ATPase complex assembly"/>
    <property type="evidence" value="ECO:0007669"/>
    <property type="project" value="InterPro"/>
</dbReference>
<protein>
    <recommendedName>
        <fullName evidence="11">VMA21-like domain protein</fullName>
    </recommendedName>
</protein>
<evidence type="ECO:0008006" key="11">
    <source>
        <dbReference type="Google" id="ProtNLM"/>
    </source>
</evidence>
<evidence type="ECO:0000313" key="9">
    <source>
        <dbReference type="EMBL" id="KAK5983801.1"/>
    </source>
</evidence>
<proteinExistence type="predicted"/>